<evidence type="ECO:0000313" key="3">
    <source>
        <dbReference type="Proteomes" id="UP001291687"/>
    </source>
</evidence>
<dbReference type="RefSeq" id="WP_322776770.1">
    <property type="nucleotide sequence ID" value="NZ_JARJFB010000055.1"/>
</dbReference>
<proteinExistence type="predicted"/>
<feature type="transmembrane region" description="Helical" evidence="1">
    <location>
        <begin position="12"/>
        <end position="32"/>
    </location>
</feature>
<evidence type="ECO:0008006" key="4">
    <source>
        <dbReference type="Google" id="ProtNLM"/>
    </source>
</evidence>
<keyword evidence="1" id="KW-0812">Transmembrane</keyword>
<sequence length="388" mass="45912">MNKEDNYKLKYQNLNISYFLGCFFLIVSTLLFSNSNCFAQTHEISEIFIEATGNNKHEAKIKAHEQGMLRSLLLLTNKLNLPTDNISQIPYYKLKSVFKPILVQNEISLVEKYSAIVTYSYDKEKLYQLILEYGDTKINDQFYEFVVIPVFKQRKTMNIWEDDKRWNDHWSKSRKVMGSHKIFYPTKNLYLTKKITQENLFDLKLEEFVNIFHNVLFKNVMIITAEFFTNRKTSESVMQVKKYILRPNSLKPEVIEEEYSLNRLEDIPHTVDTIIDKMIDDYGVIRDNLPDDQTKQGEDQVEDEEAKKPIIMNFDMFDKDELSLVISKLEKVDEIERFAIEHDYNTRYKILIYTSADEYQLAEGLYLRGLSYKIHGDLYNLIDIKKGS</sequence>
<gene>
    <name evidence="2" type="ORF">Megvenef_00842</name>
</gene>
<dbReference type="Proteomes" id="UP001291687">
    <property type="component" value="Unassembled WGS sequence"/>
</dbReference>
<keyword evidence="3" id="KW-1185">Reference proteome</keyword>
<organism evidence="2 3">
    <name type="scientific">Candidatus Megaera venefica</name>
    <dbReference type="NCBI Taxonomy" id="2055910"/>
    <lineage>
        <taxon>Bacteria</taxon>
        <taxon>Pseudomonadati</taxon>
        <taxon>Pseudomonadota</taxon>
        <taxon>Alphaproteobacteria</taxon>
        <taxon>Rickettsiales</taxon>
        <taxon>Rickettsiaceae</taxon>
        <taxon>Candidatus Megaera</taxon>
    </lineage>
</organism>
<accession>A0ABU5NCG4</accession>
<keyword evidence="1" id="KW-1133">Transmembrane helix</keyword>
<evidence type="ECO:0000256" key="1">
    <source>
        <dbReference type="SAM" id="Phobius"/>
    </source>
</evidence>
<protein>
    <recommendedName>
        <fullName evidence="4">DUF2066 domain-containing protein</fullName>
    </recommendedName>
</protein>
<name>A0ABU5NCG4_9RICK</name>
<reference evidence="2 3" key="1">
    <citation type="submission" date="2023-03" db="EMBL/GenBank/DDBJ databases">
        <title>Host association and intracellularity evolved multiple times independently in the Rickettsiales.</title>
        <authorList>
            <person name="Castelli M."/>
            <person name="Nardi T."/>
            <person name="Gammuto L."/>
            <person name="Bellinzona G."/>
            <person name="Sabaneyeva E."/>
            <person name="Potekhin A."/>
            <person name="Serra V."/>
            <person name="Petroni G."/>
            <person name="Sassera D."/>
        </authorList>
    </citation>
    <scope>NUCLEOTIDE SEQUENCE [LARGE SCALE GENOMIC DNA]</scope>
    <source>
        <strain evidence="2 3">Sr 2-6</strain>
    </source>
</reference>
<evidence type="ECO:0000313" key="2">
    <source>
        <dbReference type="EMBL" id="MEA0970873.1"/>
    </source>
</evidence>
<comment type="caution">
    <text evidence="2">The sequence shown here is derived from an EMBL/GenBank/DDBJ whole genome shotgun (WGS) entry which is preliminary data.</text>
</comment>
<keyword evidence="1" id="KW-0472">Membrane</keyword>
<dbReference type="EMBL" id="JARJFB010000055">
    <property type="protein sequence ID" value="MEA0970873.1"/>
    <property type="molecule type" value="Genomic_DNA"/>
</dbReference>